<keyword evidence="1" id="KW-0812">Transmembrane</keyword>
<evidence type="ECO:0000313" key="3">
    <source>
        <dbReference type="Proteomes" id="UP000886653"/>
    </source>
</evidence>
<evidence type="ECO:0000256" key="1">
    <source>
        <dbReference type="SAM" id="Phobius"/>
    </source>
</evidence>
<feature type="transmembrane region" description="Helical" evidence="1">
    <location>
        <begin position="47"/>
        <end position="66"/>
    </location>
</feature>
<organism evidence="2 3">
    <name type="scientific">Cronartium quercuum f. sp. fusiforme G11</name>
    <dbReference type="NCBI Taxonomy" id="708437"/>
    <lineage>
        <taxon>Eukaryota</taxon>
        <taxon>Fungi</taxon>
        <taxon>Dikarya</taxon>
        <taxon>Basidiomycota</taxon>
        <taxon>Pucciniomycotina</taxon>
        <taxon>Pucciniomycetes</taxon>
        <taxon>Pucciniales</taxon>
        <taxon>Coleosporiaceae</taxon>
        <taxon>Cronartium</taxon>
    </lineage>
</organism>
<protein>
    <submittedName>
        <fullName evidence="2">Uncharacterized protein</fullName>
    </submittedName>
</protein>
<keyword evidence="1" id="KW-1133">Transmembrane helix</keyword>
<dbReference type="Proteomes" id="UP000886653">
    <property type="component" value="Unassembled WGS sequence"/>
</dbReference>
<evidence type="ECO:0000313" key="2">
    <source>
        <dbReference type="EMBL" id="KAG0144103.1"/>
    </source>
</evidence>
<name>A0A9P6NDT1_9BASI</name>
<sequence>MTGFRTRRVRTAKLCLRGVELRKLNINFLSAELAENSRNSTLSVFRITLQALSYFQLCFILLAFMAHQQSP</sequence>
<dbReference type="AlphaFoldDB" id="A0A9P6NDT1"/>
<keyword evidence="1" id="KW-0472">Membrane</keyword>
<reference evidence="2" key="1">
    <citation type="submission" date="2013-11" db="EMBL/GenBank/DDBJ databases">
        <title>Genome sequence of the fusiform rust pathogen reveals effectors for host alternation and coevolution with pine.</title>
        <authorList>
            <consortium name="DOE Joint Genome Institute"/>
            <person name="Smith K."/>
            <person name="Pendleton A."/>
            <person name="Kubisiak T."/>
            <person name="Anderson C."/>
            <person name="Salamov A."/>
            <person name="Aerts A."/>
            <person name="Riley R."/>
            <person name="Clum A."/>
            <person name="Lindquist E."/>
            <person name="Ence D."/>
            <person name="Campbell M."/>
            <person name="Kronenberg Z."/>
            <person name="Feau N."/>
            <person name="Dhillon B."/>
            <person name="Hamelin R."/>
            <person name="Burleigh J."/>
            <person name="Smith J."/>
            <person name="Yandell M."/>
            <person name="Nelson C."/>
            <person name="Grigoriev I."/>
            <person name="Davis J."/>
        </authorList>
    </citation>
    <scope>NUCLEOTIDE SEQUENCE</scope>
    <source>
        <strain evidence="2">G11</strain>
    </source>
</reference>
<dbReference type="EMBL" id="MU167302">
    <property type="protein sequence ID" value="KAG0144103.1"/>
    <property type="molecule type" value="Genomic_DNA"/>
</dbReference>
<proteinExistence type="predicted"/>
<comment type="caution">
    <text evidence="2">The sequence shown here is derived from an EMBL/GenBank/DDBJ whole genome shotgun (WGS) entry which is preliminary data.</text>
</comment>
<keyword evidence="3" id="KW-1185">Reference proteome</keyword>
<gene>
    <name evidence="2" type="ORF">CROQUDRAFT_95416</name>
</gene>
<accession>A0A9P6NDT1</accession>